<name>A0A2A9E779_9MICO</name>
<gene>
    <name evidence="6" type="ORF">ATL42_2079</name>
</gene>
<dbReference type="InterPro" id="IPR017871">
    <property type="entry name" value="ABC_transporter-like_CS"/>
</dbReference>
<comment type="caution">
    <text evidence="6">The sequence shown here is derived from an EMBL/GenBank/DDBJ whole genome shotgun (WGS) entry which is preliminary data.</text>
</comment>
<protein>
    <submittedName>
        <fullName evidence="6">ABC-type lipoprotein export system ATPase subunit</fullName>
    </submittedName>
</protein>
<dbReference type="OrthoDB" id="4425833at2"/>
<evidence type="ECO:0000313" key="6">
    <source>
        <dbReference type="EMBL" id="PFG34175.1"/>
    </source>
</evidence>
<dbReference type="InterPro" id="IPR003439">
    <property type="entry name" value="ABC_transporter-like_ATP-bd"/>
</dbReference>
<dbReference type="InterPro" id="IPR027417">
    <property type="entry name" value="P-loop_NTPase"/>
</dbReference>
<keyword evidence="6" id="KW-0449">Lipoprotein</keyword>
<keyword evidence="3" id="KW-0547">Nucleotide-binding</keyword>
<dbReference type="Gene3D" id="3.40.50.300">
    <property type="entry name" value="P-loop containing nucleotide triphosphate hydrolases"/>
    <property type="match status" value="1"/>
</dbReference>
<evidence type="ECO:0000259" key="5">
    <source>
        <dbReference type="PROSITE" id="PS50893"/>
    </source>
</evidence>
<evidence type="ECO:0000256" key="3">
    <source>
        <dbReference type="ARBA" id="ARBA00022741"/>
    </source>
</evidence>
<evidence type="ECO:0000256" key="2">
    <source>
        <dbReference type="ARBA" id="ARBA00022448"/>
    </source>
</evidence>
<proteinExistence type="inferred from homology"/>
<dbReference type="InterPro" id="IPR003593">
    <property type="entry name" value="AAA+_ATPase"/>
</dbReference>
<evidence type="ECO:0000313" key="7">
    <source>
        <dbReference type="Proteomes" id="UP000225548"/>
    </source>
</evidence>
<dbReference type="Pfam" id="PF00005">
    <property type="entry name" value="ABC_tran"/>
    <property type="match status" value="1"/>
</dbReference>
<keyword evidence="4" id="KW-0067">ATP-binding</keyword>
<dbReference type="Proteomes" id="UP000225548">
    <property type="component" value="Unassembled WGS sequence"/>
</dbReference>
<dbReference type="GO" id="GO:0005886">
    <property type="term" value="C:plasma membrane"/>
    <property type="evidence" value="ECO:0007669"/>
    <property type="project" value="TreeGrafter"/>
</dbReference>
<accession>A0A2A9E779</accession>
<evidence type="ECO:0000256" key="1">
    <source>
        <dbReference type="ARBA" id="ARBA00005417"/>
    </source>
</evidence>
<sequence>MSSSSQGVLQVRELGFAYSSRGSTVLSGVSIDFEAGAITALTGPSGCGKSTLLYIAGLMLRPTEGAVLFQGTDVSALRDSDRSQIRRNNMGFVFQDALLDPSRTVLDNVLEPAVFAGVPRRHLSGRAHDLLEAFGVSHRASHRPGQISGGQAQRVALCRALLLEPTVILGDEPTGNLDADSTEVVWETLDSAANQGATVIIATHNARLATRAHAHIALS</sequence>
<dbReference type="PANTHER" id="PTHR24220">
    <property type="entry name" value="IMPORT ATP-BINDING PROTEIN"/>
    <property type="match status" value="1"/>
</dbReference>
<dbReference type="InterPro" id="IPR015854">
    <property type="entry name" value="ABC_transpr_LolD-like"/>
</dbReference>
<dbReference type="EMBL" id="PDJG01000001">
    <property type="protein sequence ID" value="PFG34175.1"/>
    <property type="molecule type" value="Genomic_DNA"/>
</dbReference>
<dbReference type="GO" id="GO:0016887">
    <property type="term" value="F:ATP hydrolysis activity"/>
    <property type="evidence" value="ECO:0007669"/>
    <property type="project" value="InterPro"/>
</dbReference>
<keyword evidence="7" id="KW-1185">Reference proteome</keyword>
<feature type="domain" description="ABC transporter" evidence="5">
    <location>
        <begin position="9"/>
        <end position="216"/>
    </location>
</feature>
<dbReference type="AlphaFoldDB" id="A0A2A9E779"/>
<evidence type="ECO:0000256" key="4">
    <source>
        <dbReference type="ARBA" id="ARBA00022840"/>
    </source>
</evidence>
<dbReference type="PANTHER" id="PTHR24220:SF689">
    <property type="entry name" value="LIPOPROTEIN-RELEASING SYSTEM ATP-BINDING PROTEIN LOLD"/>
    <property type="match status" value="1"/>
</dbReference>
<dbReference type="PROSITE" id="PS50893">
    <property type="entry name" value="ABC_TRANSPORTER_2"/>
    <property type="match status" value="1"/>
</dbReference>
<dbReference type="SMART" id="SM00382">
    <property type="entry name" value="AAA"/>
    <property type="match status" value="1"/>
</dbReference>
<dbReference type="SUPFAM" id="SSF52540">
    <property type="entry name" value="P-loop containing nucleoside triphosphate hydrolases"/>
    <property type="match status" value="1"/>
</dbReference>
<dbReference type="InterPro" id="IPR017911">
    <property type="entry name" value="MacB-like_ATP-bd"/>
</dbReference>
<dbReference type="CDD" id="cd03255">
    <property type="entry name" value="ABC_MJ0796_LolCDE_FtsE"/>
    <property type="match status" value="1"/>
</dbReference>
<organism evidence="6 7">
    <name type="scientific">Sanguibacter antarcticus</name>
    <dbReference type="NCBI Taxonomy" id="372484"/>
    <lineage>
        <taxon>Bacteria</taxon>
        <taxon>Bacillati</taxon>
        <taxon>Actinomycetota</taxon>
        <taxon>Actinomycetes</taxon>
        <taxon>Micrococcales</taxon>
        <taxon>Sanguibacteraceae</taxon>
        <taxon>Sanguibacter</taxon>
    </lineage>
</organism>
<comment type="similarity">
    <text evidence="1">Belongs to the ABC transporter superfamily.</text>
</comment>
<reference evidence="6 7" key="1">
    <citation type="submission" date="2017-10" db="EMBL/GenBank/DDBJ databases">
        <title>Sequencing the genomes of 1000 actinobacteria strains.</title>
        <authorList>
            <person name="Klenk H.-P."/>
        </authorList>
    </citation>
    <scope>NUCLEOTIDE SEQUENCE [LARGE SCALE GENOMIC DNA]</scope>
    <source>
        <strain evidence="6 7">DSM 18966</strain>
    </source>
</reference>
<keyword evidence="2" id="KW-0813">Transport</keyword>
<dbReference type="GO" id="GO:0022857">
    <property type="term" value="F:transmembrane transporter activity"/>
    <property type="evidence" value="ECO:0007669"/>
    <property type="project" value="TreeGrafter"/>
</dbReference>
<dbReference type="PROSITE" id="PS00211">
    <property type="entry name" value="ABC_TRANSPORTER_1"/>
    <property type="match status" value="1"/>
</dbReference>
<dbReference type="GO" id="GO:0005524">
    <property type="term" value="F:ATP binding"/>
    <property type="evidence" value="ECO:0007669"/>
    <property type="project" value="UniProtKB-KW"/>
</dbReference>